<evidence type="ECO:0000256" key="7">
    <source>
        <dbReference type="ARBA" id="ARBA00023002"/>
    </source>
</evidence>
<evidence type="ECO:0000256" key="1">
    <source>
        <dbReference type="ARBA" id="ARBA00001917"/>
    </source>
</evidence>
<evidence type="ECO:0000256" key="5">
    <source>
        <dbReference type="ARBA" id="ARBA00022643"/>
    </source>
</evidence>
<keyword evidence="9" id="KW-0411">Iron-sulfur</keyword>
<dbReference type="InterPro" id="IPR051793">
    <property type="entry name" value="NADH:flavin_oxidoreductase"/>
</dbReference>
<evidence type="ECO:0000256" key="8">
    <source>
        <dbReference type="ARBA" id="ARBA00023004"/>
    </source>
</evidence>
<comment type="cofactor">
    <cofactor evidence="1">
        <name>FMN</name>
        <dbReference type="ChEBI" id="CHEBI:58210"/>
    </cofactor>
</comment>
<dbReference type="InterPro" id="IPR036188">
    <property type="entry name" value="FAD/NAD-bd_sf"/>
</dbReference>
<keyword evidence="8" id="KW-0408">Iron</keyword>
<feature type="compositionally biased region" description="Low complexity" evidence="10">
    <location>
        <begin position="678"/>
        <end position="689"/>
    </location>
</feature>
<reference evidence="13 14" key="1">
    <citation type="journal article" date="2014" name="Genome Announc.">
        <title>Draft Genome Sequence of Gordonia alkanivorans Strain CGMCC6845, a Halotolerant Hydrocarbon-Degrading Bacterium.</title>
        <authorList>
            <person name="Wang X."/>
            <person name="Jin D."/>
            <person name="Zhou L."/>
            <person name="Wu L."/>
            <person name="An W."/>
            <person name="Zhao L."/>
        </authorList>
    </citation>
    <scope>NUCLEOTIDE SEQUENCE [LARGE SCALE GENOMIC DNA]</scope>
    <source>
        <strain evidence="13 14">CGMCC 6845</strain>
    </source>
</reference>
<evidence type="ECO:0000256" key="4">
    <source>
        <dbReference type="ARBA" id="ARBA00022630"/>
    </source>
</evidence>
<keyword evidence="5" id="KW-0288">FMN</keyword>
<evidence type="ECO:0000259" key="12">
    <source>
        <dbReference type="Pfam" id="PF07992"/>
    </source>
</evidence>
<evidence type="ECO:0000259" key="11">
    <source>
        <dbReference type="Pfam" id="PF00724"/>
    </source>
</evidence>
<dbReference type="SUPFAM" id="SSF51905">
    <property type="entry name" value="FAD/NAD(P)-binding domain"/>
    <property type="match status" value="2"/>
</dbReference>
<dbReference type="HOGENOM" id="CLU_012153_1_2_11"/>
<comment type="caution">
    <text evidence="13">The sequence shown here is derived from an EMBL/GenBank/DDBJ whole genome shotgun (WGS) entry which is preliminary data.</text>
</comment>
<dbReference type="Gene3D" id="3.40.50.720">
    <property type="entry name" value="NAD(P)-binding Rossmann-like Domain"/>
    <property type="match status" value="1"/>
</dbReference>
<dbReference type="SUPFAM" id="SSF51395">
    <property type="entry name" value="FMN-linked oxidoreductases"/>
    <property type="match status" value="1"/>
</dbReference>
<evidence type="ECO:0000313" key="14">
    <source>
        <dbReference type="Proteomes" id="UP000035035"/>
    </source>
</evidence>
<dbReference type="GO" id="GO:0010181">
    <property type="term" value="F:FMN binding"/>
    <property type="evidence" value="ECO:0007669"/>
    <property type="project" value="InterPro"/>
</dbReference>
<dbReference type="PANTHER" id="PTHR42917:SF2">
    <property type="entry name" value="2,4-DIENOYL-COA REDUCTASE [(2E)-ENOYL-COA-PRODUCING]"/>
    <property type="match status" value="1"/>
</dbReference>
<evidence type="ECO:0000256" key="6">
    <source>
        <dbReference type="ARBA" id="ARBA00022723"/>
    </source>
</evidence>
<evidence type="ECO:0000256" key="3">
    <source>
        <dbReference type="ARBA" id="ARBA00011048"/>
    </source>
</evidence>
<dbReference type="Pfam" id="PF07992">
    <property type="entry name" value="Pyr_redox_2"/>
    <property type="match status" value="1"/>
</dbReference>
<sequence>MKIRSSGYAHLLAPGAIGPMAVPNRVVLPAMDMNLCVDGEIEEGDVAHFAARAAGGTGLIITGCCAVAYPVGCASTKEPGLSEDRFIPGLAALADAVHAEGSKLCVQMTHHGRVARIDTIDDRPLLVASTPAGSRDLSALADNTPAELQKMAAVSGGKSATYHEATQDDIDWLVRCFADAAGRVQTAGGDAVEIHCAHGYVLGGFLSRADNQRTDGYGGSLENRARLACEVIAAVKERVGDSLAVIVRVAGREFGEEGGLTPEEAVGAAKLFQAAGADAIHVTGWGRNPFSNFTDGPLPDTVGAYVELAADVKKAVSIPVITVGRMLPEVGEAAIAEGKTDFVAMGRQLLADPDLVSKLRAGRPERIRPCINCYVCVQENFWDGTPVCAVNPALGDETVLPLVRTASPKHVVVVGAGPGGLEAARVAAERGHRVTLLDKGDRLGGTLWFSSLTTPDNHRLLRWLKNEVERLDVDIRLRTEATKESVGSLAPDVVIVATGAVRDRPDVPGGHLPHVHTGDSLRAVMTGSGDLSQVSWFLRMAGRLGRLSGITRSPKAIRTVTRAFLPMGKDVVVIGGSLVGLELSEFLAERGRNVTLVEAGQQLGVPMALPRRWTAGDGRTRVAQIVQGPRHRVGRTERIEGPGRGQDHVERRWNRGVRQHRAQLVRTETERGPAVTVRAGPAQRPPGAAADPDRHMILHGVRLHHQVRIVVEAPVVLRPGRRQRCAQGRDRVVGAGAAIVERCPDEVELLLERAHAHAQHQTAAADPIEGSVSLRDLQRVVVAQHENVRDQVQPVGGGRKVSERGQRIPVASAPDLGHLDWHRDVFAARDVVEAQVVRASRDPGDVVDGRRLFPVRAGARVLDQDRTRDP</sequence>
<proteinExistence type="inferred from homology"/>
<evidence type="ECO:0000256" key="10">
    <source>
        <dbReference type="SAM" id="MobiDB-lite"/>
    </source>
</evidence>
<dbReference type="PRINTS" id="PR00411">
    <property type="entry name" value="PNDRDTASEI"/>
</dbReference>
<dbReference type="InterPro" id="IPR001155">
    <property type="entry name" value="OxRdtase_FMN_N"/>
</dbReference>
<protein>
    <submittedName>
        <fullName evidence="13">Oxidoreductase</fullName>
    </submittedName>
</protein>
<dbReference type="EMBL" id="AYXO01000028">
    <property type="protein sequence ID" value="ETA06098.1"/>
    <property type="molecule type" value="Genomic_DNA"/>
</dbReference>
<dbReference type="GO" id="GO:0046872">
    <property type="term" value="F:metal ion binding"/>
    <property type="evidence" value="ECO:0007669"/>
    <property type="project" value="UniProtKB-KW"/>
</dbReference>
<dbReference type="PANTHER" id="PTHR42917">
    <property type="entry name" value="2,4-DIENOYL-COA REDUCTASE"/>
    <property type="match status" value="1"/>
</dbReference>
<evidence type="ECO:0000313" key="13">
    <source>
        <dbReference type="EMBL" id="ETA06098.1"/>
    </source>
</evidence>
<accession>W9D9S0</accession>
<evidence type="ECO:0000256" key="2">
    <source>
        <dbReference type="ARBA" id="ARBA00001966"/>
    </source>
</evidence>
<dbReference type="CDD" id="cd02803">
    <property type="entry name" value="OYE_like_FMN_family"/>
    <property type="match status" value="1"/>
</dbReference>
<keyword evidence="4" id="KW-0285">Flavoprotein</keyword>
<keyword evidence="6" id="KW-0479">Metal-binding</keyword>
<dbReference type="GO" id="GO:0016491">
    <property type="term" value="F:oxidoreductase activity"/>
    <property type="evidence" value="ECO:0007669"/>
    <property type="project" value="UniProtKB-KW"/>
</dbReference>
<dbReference type="PATRIC" id="fig|1423140.3.peg.2986"/>
<organism evidence="13 14">
    <name type="scientific">Gordonia alkanivorans CGMCC 6845</name>
    <dbReference type="NCBI Taxonomy" id="1423140"/>
    <lineage>
        <taxon>Bacteria</taxon>
        <taxon>Bacillati</taxon>
        <taxon>Actinomycetota</taxon>
        <taxon>Actinomycetes</taxon>
        <taxon>Mycobacteriales</taxon>
        <taxon>Gordoniaceae</taxon>
        <taxon>Gordonia</taxon>
    </lineage>
</organism>
<dbReference type="GO" id="GO:0051536">
    <property type="term" value="F:iron-sulfur cluster binding"/>
    <property type="evidence" value="ECO:0007669"/>
    <property type="project" value="UniProtKB-KW"/>
</dbReference>
<comment type="similarity">
    <text evidence="3">In the N-terminal section; belongs to the NADH:flavin oxidoreductase/NADH oxidase family.</text>
</comment>
<dbReference type="Gene3D" id="3.20.20.70">
    <property type="entry name" value="Aldolase class I"/>
    <property type="match status" value="1"/>
</dbReference>
<dbReference type="Pfam" id="PF00724">
    <property type="entry name" value="Oxidored_FMN"/>
    <property type="match status" value="1"/>
</dbReference>
<keyword evidence="7" id="KW-0560">Oxidoreductase</keyword>
<keyword evidence="14" id="KW-1185">Reference proteome</keyword>
<feature type="region of interest" description="Disordered" evidence="10">
    <location>
        <begin position="668"/>
        <end position="689"/>
    </location>
</feature>
<gene>
    <name evidence="13" type="ORF">V525_14955</name>
</gene>
<dbReference type="InterPro" id="IPR023753">
    <property type="entry name" value="FAD/NAD-binding_dom"/>
</dbReference>
<comment type="cofactor">
    <cofactor evidence="2">
        <name>[4Fe-4S] cluster</name>
        <dbReference type="ChEBI" id="CHEBI:49883"/>
    </cofactor>
</comment>
<dbReference type="PRINTS" id="PR00368">
    <property type="entry name" value="FADPNR"/>
</dbReference>
<feature type="domain" description="NADH:flavin oxidoreductase/NADH oxidase N-terminal" evidence="11">
    <location>
        <begin position="11"/>
        <end position="365"/>
    </location>
</feature>
<dbReference type="Proteomes" id="UP000035035">
    <property type="component" value="Unassembled WGS sequence"/>
</dbReference>
<evidence type="ECO:0000256" key="9">
    <source>
        <dbReference type="ARBA" id="ARBA00023014"/>
    </source>
</evidence>
<dbReference type="Gene3D" id="3.50.50.60">
    <property type="entry name" value="FAD/NAD(P)-binding domain"/>
    <property type="match status" value="1"/>
</dbReference>
<feature type="domain" description="FAD/NAD(P)-binding" evidence="12">
    <location>
        <begin position="410"/>
        <end position="604"/>
    </location>
</feature>
<dbReference type="InterPro" id="IPR013785">
    <property type="entry name" value="Aldolase_TIM"/>
</dbReference>
<name>W9D9S0_9ACTN</name>
<dbReference type="AlphaFoldDB" id="W9D9S0"/>